<sequence>MVKEKKKDTTITTTAKKAKSNSEIDDIFATKKLPKDDKSVEQESAKNKNKKDKKKKEKEDSDDKEKQEDQENKVEEVVFAELASVKKGIKRQQPPAPPEDDDSFGDSRGKKAKRTTEDGYPLYDVKDLRIGEGKDTPQCPFDCDCCY</sequence>
<evidence type="ECO:0000256" key="1">
    <source>
        <dbReference type="SAM" id="MobiDB-lite"/>
    </source>
</evidence>
<feature type="compositionally biased region" description="Basic and acidic residues" evidence="1">
    <location>
        <begin position="33"/>
        <end position="46"/>
    </location>
</feature>
<dbReference type="InterPro" id="IPR013885">
    <property type="entry name" value="DUF1764_euk"/>
</dbReference>
<dbReference type="EMBL" id="CBTN010000010">
    <property type="protein sequence ID" value="CDH51647.1"/>
    <property type="molecule type" value="Genomic_DNA"/>
</dbReference>
<feature type="compositionally biased region" description="Basic and acidic residues" evidence="1">
    <location>
        <begin position="105"/>
        <end position="117"/>
    </location>
</feature>
<feature type="region of interest" description="Disordered" evidence="1">
    <location>
        <begin position="1"/>
        <end position="122"/>
    </location>
</feature>
<dbReference type="AlphaFoldDB" id="A0A068RPV1"/>
<gene>
    <name evidence="2" type="ORF">LCOR_03223.1</name>
</gene>
<evidence type="ECO:0000313" key="3">
    <source>
        <dbReference type="Proteomes" id="UP000027586"/>
    </source>
</evidence>
<proteinExistence type="predicted"/>
<evidence type="ECO:0000313" key="2">
    <source>
        <dbReference type="EMBL" id="CDH51647.1"/>
    </source>
</evidence>
<dbReference type="PANTHER" id="PTHR34066">
    <property type="entry name" value="GROWTH FACTOR 2"/>
    <property type="match status" value="1"/>
</dbReference>
<name>A0A068RPV1_9FUNG</name>
<feature type="compositionally biased region" description="Basic residues" evidence="1">
    <location>
        <begin position="47"/>
        <end position="56"/>
    </location>
</feature>
<dbReference type="PANTHER" id="PTHR34066:SF1">
    <property type="entry name" value="DUF1764 FAMILY PROTEIN"/>
    <property type="match status" value="1"/>
</dbReference>
<keyword evidence="3" id="KW-1185">Reference proteome</keyword>
<evidence type="ECO:0008006" key="4">
    <source>
        <dbReference type="Google" id="ProtNLM"/>
    </source>
</evidence>
<organism evidence="2 3">
    <name type="scientific">Lichtheimia corymbifera JMRC:FSU:9682</name>
    <dbReference type="NCBI Taxonomy" id="1263082"/>
    <lineage>
        <taxon>Eukaryota</taxon>
        <taxon>Fungi</taxon>
        <taxon>Fungi incertae sedis</taxon>
        <taxon>Mucoromycota</taxon>
        <taxon>Mucoromycotina</taxon>
        <taxon>Mucoromycetes</taxon>
        <taxon>Mucorales</taxon>
        <taxon>Lichtheimiaceae</taxon>
        <taxon>Lichtheimia</taxon>
    </lineage>
</organism>
<protein>
    <recommendedName>
        <fullName evidence="4">DUF1764-domain-containing protein</fullName>
    </recommendedName>
</protein>
<feature type="compositionally biased region" description="Basic and acidic residues" evidence="1">
    <location>
        <begin position="57"/>
        <end position="76"/>
    </location>
</feature>
<comment type="caution">
    <text evidence="2">The sequence shown here is derived from an EMBL/GenBank/DDBJ whole genome shotgun (WGS) entry which is preliminary data.</text>
</comment>
<dbReference type="Proteomes" id="UP000027586">
    <property type="component" value="Unassembled WGS sequence"/>
</dbReference>
<dbReference type="VEuPathDB" id="FungiDB:LCOR_03223.1"/>
<dbReference type="OrthoDB" id="20835at2759"/>
<dbReference type="Pfam" id="PF08576">
    <property type="entry name" value="DUF1764"/>
    <property type="match status" value="1"/>
</dbReference>
<accession>A0A068RPV1</accession>
<reference evidence="2" key="1">
    <citation type="submission" date="2013-08" db="EMBL/GenBank/DDBJ databases">
        <title>Gene expansion shapes genome architecture in the human pathogen Lichtheimia corymbifera: an evolutionary genomics analysis in the ancient terrestrial Mucorales (Mucoromycotina).</title>
        <authorList>
            <person name="Schwartze V.U."/>
            <person name="Winter S."/>
            <person name="Shelest E."/>
            <person name="Marcet-Houben M."/>
            <person name="Horn F."/>
            <person name="Wehner S."/>
            <person name="Hoffmann K."/>
            <person name="Riege K."/>
            <person name="Sammeth M."/>
            <person name="Nowrousian M."/>
            <person name="Valiante V."/>
            <person name="Linde J."/>
            <person name="Jacobsen I.D."/>
            <person name="Marz M."/>
            <person name="Brakhage A.A."/>
            <person name="Gabaldon T."/>
            <person name="Bocker S."/>
            <person name="Voigt K."/>
        </authorList>
    </citation>
    <scope>NUCLEOTIDE SEQUENCE [LARGE SCALE GENOMIC DNA]</scope>
    <source>
        <strain evidence="2">FSU 9682</strain>
    </source>
</reference>